<gene>
    <name evidence="3" type="primary">dutS8</name>
</gene>
<dbReference type="GO" id="GO:0032259">
    <property type="term" value="P:methylation"/>
    <property type="evidence" value="ECO:0007669"/>
    <property type="project" value="UniProtKB-KW"/>
</dbReference>
<dbReference type="SUPFAM" id="SSF53335">
    <property type="entry name" value="S-adenosyl-L-methionine-dependent methyltransferases"/>
    <property type="match status" value="1"/>
</dbReference>
<dbReference type="Gene3D" id="3.40.50.720">
    <property type="entry name" value="NAD(P)-binding Rossmann-like Domain"/>
    <property type="match status" value="1"/>
</dbReference>
<dbReference type="InterPro" id="IPR038576">
    <property type="entry name" value="Methyltransf_Zn-bd_dom_put_sf"/>
</dbReference>
<feature type="domain" description="C-methyltransferase" evidence="2">
    <location>
        <begin position="247"/>
        <end position="405"/>
    </location>
</feature>
<proteinExistence type="predicted"/>
<keyword evidence="3" id="KW-0489">Methyltransferase</keyword>
<dbReference type="Pfam" id="PF08421">
    <property type="entry name" value="Methyltransf_13"/>
    <property type="match status" value="1"/>
</dbReference>
<dbReference type="EMBL" id="KP710956">
    <property type="protein sequence ID" value="AKD43528.1"/>
    <property type="molecule type" value="Genomic_DNA"/>
</dbReference>
<feature type="domain" description="Methyltransferase putative zinc binding" evidence="1">
    <location>
        <begin position="6"/>
        <end position="67"/>
    </location>
</feature>
<reference evidence="3" key="2">
    <citation type="submission" date="2015-04" db="EMBL/GenBank/DDBJ databases">
        <title>Identification and manipulation of the dutomycin biosynthetic gene cluster.</title>
        <authorList>
            <person name="Zhang Q."/>
            <person name="Skidmore C."/>
            <person name="Rasmussen M."/>
            <person name="Chang C.-W.T."/>
        </authorList>
    </citation>
    <scope>NUCLEOTIDE SEQUENCE</scope>
    <source>
        <strain evidence="3">NRRL B-5482</strain>
    </source>
</reference>
<keyword evidence="3" id="KW-0808">Transferase</keyword>
<dbReference type="Pfam" id="PF08484">
    <property type="entry name" value="Methyltransf_14"/>
    <property type="match status" value="1"/>
</dbReference>
<dbReference type="AlphaFoldDB" id="A0A0F6QFH0"/>
<evidence type="ECO:0000259" key="1">
    <source>
        <dbReference type="Pfam" id="PF08421"/>
    </source>
</evidence>
<reference evidence="3" key="1">
    <citation type="submission" date="2015-01" db="EMBL/GenBank/DDBJ databases">
        <authorList>
            <person name="Wang S."/>
            <person name="Zhang S."/>
            <person name="Shao L."/>
            <person name="Yu D."/>
            <person name="Zhan J."/>
        </authorList>
    </citation>
    <scope>NUCLEOTIDE SEQUENCE</scope>
    <source>
        <strain evidence="3">NRRL B-5482</strain>
    </source>
</reference>
<dbReference type="InterPro" id="IPR013630">
    <property type="entry name" value="Methyltransf_Zn-bd_dom_put"/>
</dbReference>
<dbReference type="InterPro" id="IPR013691">
    <property type="entry name" value="MeTrfase_14"/>
</dbReference>
<dbReference type="Gene3D" id="6.20.50.110">
    <property type="entry name" value="Methyltransferase, zinc-binding domain"/>
    <property type="match status" value="1"/>
</dbReference>
<organism evidence="3">
    <name type="scientific">Streptomyces minoensis</name>
    <dbReference type="NCBI Taxonomy" id="67329"/>
    <lineage>
        <taxon>Bacteria</taxon>
        <taxon>Bacillati</taxon>
        <taxon>Actinomycetota</taxon>
        <taxon>Actinomycetes</taxon>
        <taxon>Kitasatosporales</taxon>
        <taxon>Streptomycetaceae</taxon>
        <taxon>Streptomyces</taxon>
    </lineage>
</organism>
<name>A0A0F6QFH0_9ACTN</name>
<dbReference type="InterPro" id="IPR029063">
    <property type="entry name" value="SAM-dependent_MTases_sf"/>
</dbReference>
<evidence type="ECO:0000259" key="2">
    <source>
        <dbReference type="Pfam" id="PF08484"/>
    </source>
</evidence>
<sequence length="410" mass="45428">MTIKECRICGNRTLLPILDLGAQALTGIFPRTRDEEVPAVPLELVRCSPDGCGLVQLRHTADFGLMYGEGYGYRSGLGEFMIRHLGSKAALLTELAGLGRDDLVLDIGSNDSTLLRAYPADGPTLVGIDPTGENFREYYPEHVTLIPEFFSREAFAGHFGSRKAKVVTSIAMFYDLPRPLDFMRDVHDVLADDGVWLLEQSYMPAMLEATAYDVVCHEHLEYYALRQIEWMAERTGLTVIRAELNEVYGGSLCVVLAKNPERHRVDEAGIAAIRAREAALGLDTMAPFEAFAHRAVEYRDGLRDFLDTSRAAGKLTLGYGASTKGNVILQYCGITERDLPCIGEVNKDKDGCFTPGTGIPIVTEAEAKSRRPDQLLVLPWIYRDGFVEREQAYRESGGKLVFPLPELTIV</sequence>
<dbReference type="GO" id="GO:0008168">
    <property type="term" value="F:methyltransferase activity"/>
    <property type="evidence" value="ECO:0007669"/>
    <property type="project" value="UniProtKB-KW"/>
</dbReference>
<evidence type="ECO:0000313" key="3">
    <source>
        <dbReference type="EMBL" id="AKD43528.1"/>
    </source>
</evidence>
<protein>
    <submittedName>
        <fullName evidence="3">NDP-hexose 3-C-methyltransferase</fullName>
    </submittedName>
</protein>
<dbReference type="Gene3D" id="3.40.50.150">
    <property type="entry name" value="Vaccinia Virus protein VP39"/>
    <property type="match status" value="1"/>
</dbReference>
<dbReference type="Pfam" id="PF13489">
    <property type="entry name" value="Methyltransf_23"/>
    <property type="match status" value="1"/>
</dbReference>
<accession>A0A0F6QFH0</accession>